<keyword evidence="2" id="KW-1185">Reference proteome</keyword>
<protein>
    <submittedName>
        <fullName evidence="3">Uncharacterized protein MAL13P1.304-like</fullName>
    </submittedName>
</protein>
<accession>A0ABM4CLK8</accession>
<organism evidence="2 3">
    <name type="scientific">Hydra vulgaris</name>
    <name type="common">Hydra</name>
    <name type="synonym">Hydra attenuata</name>
    <dbReference type="NCBI Taxonomy" id="6087"/>
    <lineage>
        <taxon>Eukaryota</taxon>
        <taxon>Metazoa</taxon>
        <taxon>Cnidaria</taxon>
        <taxon>Hydrozoa</taxon>
        <taxon>Hydroidolina</taxon>
        <taxon>Anthoathecata</taxon>
        <taxon>Aplanulata</taxon>
        <taxon>Hydridae</taxon>
        <taxon>Hydra</taxon>
    </lineage>
</organism>
<reference evidence="3" key="1">
    <citation type="submission" date="2025-08" db="UniProtKB">
        <authorList>
            <consortium name="RefSeq"/>
        </authorList>
    </citation>
    <scope>IDENTIFICATION</scope>
</reference>
<feature type="region of interest" description="Disordered" evidence="1">
    <location>
        <begin position="299"/>
        <end position="326"/>
    </location>
</feature>
<feature type="compositionally biased region" description="Polar residues" evidence="1">
    <location>
        <begin position="820"/>
        <end position="830"/>
    </location>
</feature>
<name>A0ABM4CLK8_HYDVU</name>
<feature type="compositionally biased region" description="Low complexity" evidence="1">
    <location>
        <begin position="99"/>
        <end position="110"/>
    </location>
</feature>
<evidence type="ECO:0000313" key="2">
    <source>
        <dbReference type="Proteomes" id="UP001652625"/>
    </source>
</evidence>
<feature type="region of interest" description="Disordered" evidence="1">
    <location>
        <begin position="340"/>
        <end position="361"/>
    </location>
</feature>
<feature type="region of interest" description="Disordered" evidence="1">
    <location>
        <begin position="820"/>
        <end position="855"/>
    </location>
</feature>
<feature type="compositionally biased region" description="Low complexity" evidence="1">
    <location>
        <begin position="345"/>
        <end position="355"/>
    </location>
</feature>
<evidence type="ECO:0000313" key="3">
    <source>
        <dbReference type="RefSeq" id="XP_065662669.1"/>
    </source>
</evidence>
<dbReference type="RefSeq" id="XP_065662669.1">
    <property type="nucleotide sequence ID" value="XM_065806597.1"/>
</dbReference>
<feature type="compositionally biased region" description="Basic and acidic residues" evidence="1">
    <location>
        <begin position="831"/>
        <end position="846"/>
    </location>
</feature>
<sequence>MTSDNTSEQNLKIKVLKRVETKKNNPSGIKNNVAAKIDPSKIKLKVKNLDNKSKLKQQTNSKNILIKKNKHSEKTPEHTGHEEAKTFKIKKENQSNSLNFNADENMNNNNKAKQYKTRIKQKMDLHLSLNLNETMQSLKDGGGFLEISSGLVPLKRQKNSAFHISFDENSPMNESGVRIRNQIFGDNDEWNFKKTTPGRYEQLASVEKVPLSKFTDYESSGVDFSYSPINIDIKNGDFVISSIASDDYNNKELNASSESSMSFLFNQHTGFLCKNCFSSACVHIQNITRLSEQFYSQKKKKKKKDKISSKIKKRRKKSIKKPKEKNDVLETQLDRCFGENKVEDNVSNNNTNTNESENKSLVEKPELESLLVPFLKQVNESYLSEMSISDFFSLLEFNKSILRDSKPKTTHILNDAIDDLNASDVANKNAKTQSSLVDLKDNANSNNQIEITNINNNNDKDDLSKNDELKIQPQKERPGSKNSFNYDSDYDDASYLDACHLSKSQISFEELDIYLKLKEVGKETSQREVITPPNLSSTPNDSFLKTNFKKRRASLRPPSDLQPVIESEEQYTSRSSILSGSSVSKILSQRFDKFDFLEDQKKTLVINLNNNSSTMEQIYINILEASNPSDLRGMVKEKIEQEKIVETTHPVSEVHALDQAKTNENSEKLNKINESNYARLSLKELKKLAKRHLNEYPLTNNESGKTLNQAKNGLEFGHNSINSQRVDSALSATAFKPFQPEPSSCEFKSGQNKVRKRSVIGECTIFAAISSPSRSTIQVKGNNLEANLSCNQTKLKFKNDGSEDYLDSLAKNNNINCYETPSEQSHINTNKSDKIFSEEQKDRNSIIDDDDGYTPDQDEQLQLKLQELRMNALNESYFNEQLYGSDKDTHTDDEEVNQINQIGNQTSIFQRKDFPNSNKEQETVFVKSFTEQSTNTEYDNSTKKVLLNANQDEFNKQINTLFFTDPHSNLLKKEKIIIQDNQFERKKFNVQSWLSQNCILEDDSGVDSGQERTINNSYRDSQHFKISKTLDMKNSNPCCSSLPYNKNIQAQYPVGSNLAYRNTRDPFIDEKNLTSYRNHYTNTNHSSFTNIKNMHSFLKNNCPTKESILHTFPIDYDSHFSNNLPFYAYQTTGSTNNIFIPRPPSGSNKRDSYIQRLSARSRDNITKSPSTIYINTIDDIKSSPKSRNLFWQPLKPLQTGRWRASFGPSWILEDETSSVKFTNFDKITFSNKFLNDMKRNHRMRRKLHHERHLFIQKATHSNDEPLYLTKPCRTLKSRRCQYADNSIDNKNRCVPNI</sequence>
<feature type="region of interest" description="Disordered" evidence="1">
    <location>
        <begin position="91"/>
        <end position="110"/>
    </location>
</feature>
<feature type="compositionally biased region" description="Basic residues" evidence="1">
    <location>
        <begin position="299"/>
        <end position="323"/>
    </location>
</feature>
<evidence type="ECO:0000256" key="1">
    <source>
        <dbReference type="SAM" id="MobiDB-lite"/>
    </source>
</evidence>
<dbReference type="GeneID" id="136085302"/>
<gene>
    <name evidence="3" type="primary">LOC136085302</name>
</gene>
<dbReference type="Proteomes" id="UP001652625">
    <property type="component" value="Chromosome 09"/>
</dbReference>
<proteinExistence type="predicted"/>